<dbReference type="Proteomes" id="UP000183275">
    <property type="component" value="Unassembled WGS sequence"/>
</dbReference>
<name>A0A1I0QUE0_9EURY</name>
<dbReference type="AlphaFoldDB" id="A0A1I0QUE0"/>
<protein>
    <submittedName>
        <fullName evidence="3">4-hydroxy-tetrahydrodipicolinate synthase</fullName>
    </submittedName>
</protein>
<evidence type="ECO:0000256" key="1">
    <source>
        <dbReference type="ARBA" id="ARBA00023239"/>
    </source>
</evidence>
<dbReference type="eggNOG" id="arCOG04172">
    <property type="taxonomic scope" value="Archaea"/>
</dbReference>
<evidence type="ECO:0000313" key="4">
    <source>
        <dbReference type="Proteomes" id="UP000183275"/>
    </source>
</evidence>
<dbReference type="EMBL" id="FOIS01000005">
    <property type="protein sequence ID" value="SEW31261.1"/>
    <property type="molecule type" value="Genomic_DNA"/>
</dbReference>
<dbReference type="PANTHER" id="PTHR12128:SF66">
    <property type="entry name" value="4-HYDROXY-2-OXOGLUTARATE ALDOLASE, MITOCHONDRIAL"/>
    <property type="match status" value="1"/>
</dbReference>
<dbReference type="GO" id="GO:0008675">
    <property type="term" value="F:2-dehydro-3-deoxy-phosphogluconate aldolase activity"/>
    <property type="evidence" value="ECO:0007669"/>
    <property type="project" value="UniProtKB-ARBA"/>
</dbReference>
<accession>A0A1I0QUE0</accession>
<dbReference type="PANTHER" id="PTHR12128">
    <property type="entry name" value="DIHYDRODIPICOLINATE SYNTHASE"/>
    <property type="match status" value="1"/>
</dbReference>
<proteinExistence type="predicted"/>
<organism evidence="3 4">
    <name type="scientific">Natrinema salifodinae</name>
    <dbReference type="NCBI Taxonomy" id="1202768"/>
    <lineage>
        <taxon>Archaea</taxon>
        <taxon>Methanobacteriati</taxon>
        <taxon>Methanobacteriota</taxon>
        <taxon>Stenosarchaea group</taxon>
        <taxon>Halobacteria</taxon>
        <taxon>Halobacteriales</taxon>
        <taxon>Natrialbaceae</taxon>
        <taxon>Natrinema</taxon>
    </lineage>
</organism>
<dbReference type="CDD" id="cd00408">
    <property type="entry name" value="DHDPS-like"/>
    <property type="match status" value="1"/>
</dbReference>
<dbReference type="Gene3D" id="3.20.20.70">
    <property type="entry name" value="Aldolase class I"/>
    <property type="match status" value="1"/>
</dbReference>
<dbReference type="PIRSF" id="PIRSF001365">
    <property type="entry name" value="DHDPS"/>
    <property type="match status" value="1"/>
</dbReference>
<evidence type="ECO:0000256" key="2">
    <source>
        <dbReference type="PIRSR" id="PIRSR001365-2"/>
    </source>
</evidence>
<keyword evidence="4" id="KW-1185">Reference proteome</keyword>
<keyword evidence="1" id="KW-0456">Lyase</keyword>
<gene>
    <name evidence="3" type="ORF">SAMN05216285_3975</name>
</gene>
<reference evidence="4" key="1">
    <citation type="submission" date="2016-10" db="EMBL/GenBank/DDBJ databases">
        <authorList>
            <person name="Varghese N."/>
        </authorList>
    </citation>
    <scope>NUCLEOTIDE SEQUENCE [LARGE SCALE GENOMIC DNA]</scope>
    <source>
        <strain evidence="4">CGMCC 1.12284</strain>
    </source>
</reference>
<feature type="binding site" evidence="2">
    <location>
        <position position="66"/>
    </location>
    <ligand>
        <name>pyruvate</name>
        <dbReference type="ChEBI" id="CHEBI:15361"/>
    </ligand>
</feature>
<dbReference type="STRING" id="1202768.SAMN05216285_3975"/>
<dbReference type="GO" id="GO:0008840">
    <property type="term" value="F:4-hydroxy-tetrahydrodipicolinate synthase activity"/>
    <property type="evidence" value="ECO:0007669"/>
    <property type="project" value="TreeGrafter"/>
</dbReference>
<dbReference type="InterPro" id="IPR002220">
    <property type="entry name" value="DapA-like"/>
</dbReference>
<evidence type="ECO:0000313" key="3">
    <source>
        <dbReference type="EMBL" id="SEW31261.1"/>
    </source>
</evidence>
<dbReference type="InterPro" id="IPR013785">
    <property type="entry name" value="Aldolase_TIM"/>
</dbReference>
<sequence length="319" mass="36083">MIVFFQWNMLKDEFRDLKEQISGGIIPATANPWTPDYELVTDDLRRHVDDLVSVDGIKAVVANAHTGETKMQDEETYRRVVETHVEAAGDTPVFAGVYGESSIEAAKLAETAKEAGADGVMLLPLDVYSHQIPQEAINHFEYVAEAVDMPLLNFQFPTWGSAGLPISAHVEICKLPHVIGFKEASFDPIRYDRTIRAVDHLRDDCTIMTGNDTFLMHAYQLGAETGLIGYANLVPDLHVEKLRAVHDDDMERAREIRKKLLPLTDHVFGEPEGRYRARTKAALQMQGVFEHDTVLPPQEQIDHEEREELRRILDDLDRL</sequence>
<dbReference type="SMART" id="SM01130">
    <property type="entry name" value="DHDPS"/>
    <property type="match status" value="1"/>
</dbReference>
<dbReference type="Pfam" id="PF00701">
    <property type="entry name" value="DHDPS"/>
    <property type="match status" value="1"/>
</dbReference>
<dbReference type="SUPFAM" id="SSF51569">
    <property type="entry name" value="Aldolase"/>
    <property type="match status" value="1"/>
</dbReference>